<dbReference type="OrthoDB" id="413152at2759"/>
<dbReference type="EMBL" id="LSRX01000285">
    <property type="protein sequence ID" value="OLQ01658.1"/>
    <property type="molecule type" value="Genomic_DNA"/>
</dbReference>
<proteinExistence type="predicted"/>
<evidence type="ECO:0000313" key="1">
    <source>
        <dbReference type="EMBL" id="OLQ01658.1"/>
    </source>
</evidence>
<protein>
    <submittedName>
        <fullName evidence="1">Uncharacterized protein</fullName>
    </submittedName>
</protein>
<name>A0A1Q9E2K4_SYMMI</name>
<keyword evidence="2" id="KW-1185">Reference proteome</keyword>
<reference evidence="1 2" key="1">
    <citation type="submission" date="2016-02" db="EMBL/GenBank/DDBJ databases">
        <title>Genome analysis of coral dinoflagellate symbionts highlights evolutionary adaptations to a symbiotic lifestyle.</title>
        <authorList>
            <person name="Aranda M."/>
            <person name="Li Y."/>
            <person name="Liew Y.J."/>
            <person name="Baumgarten S."/>
            <person name="Simakov O."/>
            <person name="Wilson M."/>
            <person name="Piel J."/>
            <person name="Ashoor H."/>
            <person name="Bougouffa S."/>
            <person name="Bajic V.B."/>
            <person name="Ryu T."/>
            <person name="Ravasi T."/>
            <person name="Bayer T."/>
            <person name="Micklem G."/>
            <person name="Kim H."/>
            <person name="Bhak J."/>
            <person name="Lajeunesse T.C."/>
            <person name="Voolstra C.R."/>
        </authorList>
    </citation>
    <scope>NUCLEOTIDE SEQUENCE [LARGE SCALE GENOMIC DNA]</scope>
    <source>
        <strain evidence="1 2">CCMP2467</strain>
    </source>
</reference>
<sequence length="287" mass="31819">MQLKPTFILDMLVARPQASAHIIVQLTEHQDFQLMLVRGEFIETSSILAEPGKGLFRCRGVYISRAPGKATDMMWVAMALVTVLGFIALRPVKAGFPGCFLSMESQFTCTLAWPSQTIYVTFDPLARRRERMVVHVAIVGFNRLTGDLVTNGKSYAHRCGRILTVSDEVHDRGSMDISEVTPSGVRGAADGNNRDLLGAGHPAEAGVDFVRRFMLTSDYCSEGDLLELGGVAGEEKKKKKQQHMRDIRTQWFGTIKGVAVDACFGGRCSRTGFTDLERCRERIKDKI</sequence>
<comment type="caution">
    <text evidence="1">The sequence shown here is derived from an EMBL/GenBank/DDBJ whole genome shotgun (WGS) entry which is preliminary data.</text>
</comment>
<gene>
    <name evidence="1" type="ORF">AK812_SmicGene15588</name>
</gene>
<dbReference type="Proteomes" id="UP000186817">
    <property type="component" value="Unassembled WGS sequence"/>
</dbReference>
<dbReference type="AlphaFoldDB" id="A0A1Q9E2K4"/>
<accession>A0A1Q9E2K4</accession>
<evidence type="ECO:0000313" key="2">
    <source>
        <dbReference type="Proteomes" id="UP000186817"/>
    </source>
</evidence>
<organism evidence="1 2">
    <name type="scientific">Symbiodinium microadriaticum</name>
    <name type="common">Dinoflagellate</name>
    <name type="synonym">Zooxanthella microadriatica</name>
    <dbReference type="NCBI Taxonomy" id="2951"/>
    <lineage>
        <taxon>Eukaryota</taxon>
        <taxon>Sar</taxon>
        <taxon>Alveolata</taxon>
        <taxon>Dinophyceae</taxon>
        <taxon>Suessiales</taxon>
        <taxon>Symbiodiniaceae</taxon>
        <taxon>Symbiodinium</taxon>
    </lineage>
</organism>